<dbReference type="Gene3D" id="2.70.98.10">
    <property type="match status" value="1"/>
</dbReference>
<comment type="similarity">
    <text evidence="3">Belongs to the OpgD/OpgG family.</text>
</comment>
<dbReference type="PIRSF" id="PIRSF006281">
    <property type="entry name" value="MdoG"/>
    <property type="match status" value="1"/>
</dbReference>
<evidence type="ECO:0000313" key="8">
    <source>
        <dbReference type="EMBL" id="PTW47785.1"/>
    </source>
</evidence>
<dbReference type="Proteomes" id="UP000244037">
    <property type="component" value="Unassembled WGS sequence"/>
</dbReference>
<dbReference type="Pfam" id="PF04349">
    <property type="entry name" value="MdoG"/>
    <property type="match status" value="1"/>
</dbReference>
<evidence type="ECO:0000259" key="7">
    <source>
        <dbReference type="Pfam" id="PF04349"/>
    </source>
</evidence>
<dbReference type="InterPro" id="IPR013783">
    <property type="entry name" value="Ig-like_fold"/>
</dbReference>
<sequence>MPTVRPTAYRLLTSALFAAASCFAAVLAAAPFAAADPASVPPAPGLSAPELGAPKAFSFDMLASRAAALAARPYAPTPVHQPDVLEKIDYDAHWKIFFRPETSLMIGDTAAQFFHLGTYFRQPVKIFAVEDGTARELVYSTGYFDMPEDSPAHALQPDAGFAGFRLMRPDMKTDWISFLGAAYFRSDGALKQYGLSARGIALDTGMSVPEEFPRFTEFYLEPGPDGRTIVNALLDGPSVAGAYRMVLGDHPGQGQIMDITARLFFRAPVERLGIAPLTSMFWYSESNRFQSADWRPEVHDTDGLMIETGAGEHIWRPLNNPDRVVTSSYFDRDIKGFGLIQRDRDFENYQDDGVFYDKRPAVWVEPTSPWGAGAVQLIEIPTDDEIFDNIVAFWNPETKPQAGDEMTFSYRLHWTATPPVEMKLAHTVATRIGNGGVPGQPRPKDQIKVVVDFEGPALKGLNRKDGILPKVSAPQGVVIINPFVLPVVDTDRWRMVFDLKAPPGTETVDLRAYLTRDGKPLTETWLGQIHPDQIDRLR</sequence>
<evidence type="ECO:0000256" key="4">
    <source>
        <dbReference type="ARBA" id="ARBA00022729"/>
    </source>
</evidence>
<feature type="domain" description="Glucan biosynthesis periplasmic MdoG C-terminal" evidence="7">
    <location>
        <begin position="57"/>
        <end position="528"/>
    </location>
</feature>
<dbReference type="InterPro" id="IPR007444">
    <property type="entry name" value="Glucan_biosyn_MdoG_C"/>
</dbReference>
<reference evidence="8 9" key="1">
    <citation type="submission" date="2018-04" db="EMBL/GenBank/DDBJ databases">
        <title>Genomic Encyclopedia of Archaeal and Bacterial Type Strains, Phase II (KMG-II): from individual species to whole genera.</title>
        <authorList>
            <person name="Goeker M."/>
        </authorList>
    </citation>
    <scope>NUCLEOTIDE SEQUENCE [LARGE SCALE GENOMIC DNA]</scope>
    <source>
        <strain evidence="8 9">DSM 19783</strain>
    </source>
</reference>
<dbReference type="GO" id="GO:0030246">
    <property type="term" value="F:carbohydrate binding"/>
    <property type="evidence" value="ECO:0007669"/>
    <property type="project" value="InterPro"/>
</dbReference>
<dbReference type="GO" id="GO:0051274">
    <property type="term" value="P:beta-glucan biosynthetic process"/>
    <property type="evidence" value="ECO:0007669"/>
    <property type="project" value="TreeGrafter"/>
</dbReference>
<evidence type="ECO:0000256" key="5">
    <source>
        <dbReference type="ARBA" id="ARBA00022764"/>
    </source>
</evidence>
<dbReference type="UniPathway" id="UPA00637"/>
<gene>
    <name evidence="8" type="ORF">C8N38_109142</name>
</gene>
<keyword evidence="4 6" id="KW-0732">Signal</keyword>
<dbReference type="PROSITE" id="PS51257">
    <property type="entry name" value="PROKAR_LIPOPROTEIN"/>
    <property type="match status" value="1"/>
</dbReference>
<dbReference type="EMBL" id="QAYC01000009">
    <property type="protein sequence ID" value="PTW47785.1"/>
    <property type="molecule type" value="Genomic_DNA"/>
</dbReference>
<feature type="signal peptide" evidence="6">
    <location>
        <begin position="1"/>
        <end position="24"/>
    </location>
</feature>
<dbReference type="PANTHER" id="PTHR30504">
    <property type="entry name" value="GLUCANS BIOSYNTHESIS PROTEIN"/>
    <property type="match status" value="1"/>
</dbReference>
<dbReference type="RefSeq" id="WP_108027624.1">
    <property type="nucleotide sequence ID" value="NZ_QAYC01000009.1"/>
</dbReference>
<evidence type="ECO:0000313" key="9">
    <source>
        <dbReference type="Proteomes" id="UP000244037"/>
    </source>
</evidence>
<organism evidence="8 9">
    <name type="scientific">Rhodovulum kholense</name>
    <dbReference type="NCBI Taxonomy" id="453584"/>
    <lineage>
        <taxon>Bacteria</taxon>
        <taxon>Pseudomonadati</taxon>
        <taxon>Pseudomonadota</taxon>
        <taxon>Alphaproteobacteria</taxon>
        <taxon>Rhodobacterales</taxon>
        <taxon>Paracoccaceae</taxon>
        <taxon>Rhodovulum</taxon>
    </lineage>
</organism>
<name>A0A8E3AQH9_9RHOB</name>
<dbReference type="InterPro" id="IPR014718">
    <property type="entry name" value="GH-type_carb-bd"/>
</dbReference>
<feature type="chain" id="PRO_5034322999" evidence="6">
    <location>
        <begin position="25"/>
        <end position="538"/>
    </location>
</feature>
<dbReference type="SUPFAM" id="SSF81296">
    <property type="entry name" value="E set domains"/>
    <property type="match status" value="1"/>
</dbReference>
<dbReference type="SUPFAM" id="SSF74650">
    <property type="entry name" value="Galactose mutarotase-like"/>
    <property type="match status" value="1"/>
</dbReference>
<evidence type="ECO:0000256" key="6">
    <source>
        <dbReference type="SAM" id="SignalP"/>
    </source>
</evidence>
<comment type="subcellular location">
    <subcellularLocation>
        <location evidence="1">Periplasm</location>
    </subcellularLocation>
</comment>
<evidence type="ECO:0000256" key="2">
    <source>
        <dbReference type="ARBA" id="ARBA00005001"/>
    </source>
</evidence>
<dbReference type="GO" id="GO:0003824">
    <property type="term" value="F:catalytic activity"/>
    <property type="evidence" value="ECO:0007669"/>
    <property type="project" value="InterPro"/>
</dbReference>
<accession>A0A8E3AQH9</accession>
<evidence type="ECO:0000256" key="1">
    <source>
        <dbReference type="ARBA" id="ARBA00004418"/>
    </source>
</evidence>
<dbReference type="InterPro" id="IPR011013">
    <property type="entry name" value="Gal_mutarotase_sf_dom"/>
</dbReference>
<comment type="caution">
    <text evidence="8">The sequence shown here is derived from an EMBL/GenBank/DDBJ whole genome shotgun (WGS) entry which is preliminary data.</text>
</comment>
<dbReference type="PANTHER" id="PTHR30504:SF3">
    <property type="entry name" value="GLUCANS BIOSYNTHESIS PROTEIN D"/>
    <property type="match status" value="1"/>
</dbReference>
<dbReference type="GO" id="GO:0030288">
    <property type="term" value="C:outer membrane-bounded periplasmic space"/>
    <property type="evidence" value="ECO:0007669"/>
    <property type="project" value="TreeGrafter"/>
</dbReference>
<dbReference type="InterPro" id="IPR014438">
    <property type="entry name" value="Glucan_biosyn_MdoG/MdoD"/>
</dbReference>
<protein>
    <submittedName>
        <fullName evidence="8">Glucans biosynthesis protein</fullName>
    </submittedName>
</protein>
<keyword evidence="5" id="KW-0574">Periplasm</keyword>
<comment type="pathway">
    <text evidence="2">Glycan metabolism; osmoregulated periplasmic glucan (OPG) biosynthesis.</text>
</comment>
<dbReference type="Gene3D" id="2.60.40.10">
    <property type="entry name" value="Immunoglobulins"/>
    <property type="match status" value="1"/>
</dbReference>
<dbReference type="OrthoDB" id="9777817at2"/>
<dbReference type="InterPro" id="IPR014756">
    <property type="entry name" value="Ig_E-set"/>
</dbReference>
<keyword evidence="9" id="KW-1185">Reference proteome</keyword>
<evidence type="ECO:0000256" key="3">
    <source>
        <dbReference type="ARBA" id="ARBA00009284"/>
    </source>
</evidence>
<proteinExistence type="inferred from homology"/>
<dbReference type="AlphaFoldDB" id="A0A8E3AQH9"/>